<feature type="compositionally biased region" description="Polar residues" evidence="1">
    <location>
        <begin position="93"/>
        <end position="104"/>
    </location>
</feature>
<gene>
    <name evidence="2" type="ORF">CMV_028770</name>
</gene>
<reference evidence="2" key="1">
    <citation type="submission" date="2020-03" db="EMBL/GenBank/DDBJ databases">
        <title>Castanea mollissima Vanexum genome sequencing.</title>
        <authorList>
            <person name="Staton M."/>
        </authorList>
    </citation>
    <scope>NUCLEOTIDE SEQUENCE</scope>
    <source>
        <tissue evidence="2">Leaf</tissue>
    </source>
</reference>
<dbReference type="AlphaFoldDB" id="A0A8J4Q6W3"/>
<proteinExistence type="predicted"/>
<feature type="region of interest" description="Disordered" evidence="1">
    <location>
        <begin position="92"/>
        <end position="114"/>
    </location>
</feature>
<sequence length="114" mass="12448">MIGSLRVPQFLAKQKKQKCPVLNDAAIDTVMDSSLEIRGIDTPPEKVPRQIFPATPTVNDDGRGFPTILMYHVVKVIDGEKGTERGVCPEKAVQNSSESSQKDSLTGFACVWTS</sequence>
<comment type="caution">
    <text evidence="2">The sequence shown here is derived from an EMBL/GenBank/DDBJ whole genome shotgun (WGS) entry which is preliminary data.</text>
</comment>
<dbReference type="EMBL" id="JRKL02012541">
    <property type="protein sequence ID" value="KAF3944792.1"/>
    <property type="molecule type" value="Genomic_DNA"/>
</dbReference>
<evidence type="ECO:0000313" key="3">
    <source>
        <dbReference type="Proteomes" id="UP000737018"/>
    </source>
</evidence>
<organism evidence="2 3">
    <name type="scientific">Castanea mollissima</name>
    <name type="common">Chinese chestnut</name>
    <dbReference type="NCBI Taxonomy" id="60419"/>
    <lineage>
        <taxon>Eukaryota</taxon>
        <taxon>Viridiplantae</taxon>
        <taxon>Streptophyta</taxon>
        <taxon>Embryophyta</taxon>
        <taxon>Tracheophyta</taxon>
        <taxon>Spermatophyta</taxon>
        <taxon>Magnoliopsida</taxon>
        <taxon>eudicotyledons</taxon>
        <taxon>Gunneridae</taxon>
        <taxon>Pentapetalae</taxon>
        <taxon>rosids</taxon>
        <taxon>fabids</taxon>
        <taxon>Fagales</taxon>
        <taxon>Fagaceae</taxon>
        <taxon>Castanea</taxon>
    </lineage>
</organism>
<dbReference type="Proteomes" id="UP000737018">
    <property type="component" value="Unassembled WGS sequence"/>
</dbReference>
<evidence type="ECO:0000313" key="2">
    <source>
        <dbReference type="EMBL" id="KAF3944792.1"/>
    </source>
</evidence>
<keyword evidence="3" id="KW-1185">Reference proteome</keyword>
<accession>A0A8J4Q6W3</accession>
<evidence type="ECO:0000256" key="1">
    <source>
        <dbReference type="SAM" id="MobiDB-lite"/>
    </source>
</evidence>
<name>A0A8J4Q6W3_9ROSI</name>
<protein>
    <submittedName>
        <fullName evidence="2">Uncharacterized protein</fullName>
    </submittedName>
</protein>